<dbReference type="EMBL" id="MUJZ01024207">
    <property type="protein sequence ID" value="OTF79221.1"/>
    <property type="molecule type" value="Genomic_DNA"/>
</dbReference>
<dbReference type="AlphaFoldDB" id="A0A1Y3BE69"/>
<dbReference type="Proteomes" id="UP000194236">
    <property type="component" value="Unassembled WGS sequence"/>
</dbReference>
<feature type="compositionally biased region" description="Basic residues" evidence="1">
    <location>
        <begin position="1"/>
        <end position="11"/>
    </location>
</feature>
<organism evidence="2 3">
    <name type="scientific">Euroglyphus maynei</name>
    <name type="common">Mayne's house dust mite</name>
    <dbReference type="NCBI Taxonomy" id="6958"/>
    <lineage>
        <taxon>Eukaryota</taxon>
        <taxon>Metazoa</taxon>
        <taxon>Ecdysozoa</taxon>
        <taxon>Arthropoda</taxon>
        <taxon>Chelicerata</taxon>
        <taxon>Arachnida</taxon>
        <taxon>Acari</taxon>
        <taxon>Acariformes</taxon>
        <taxon>Sarcoptiformes</taxon>
        <taxon>Astigmata</taxon>
        <taxon>Psoroptidia</taxon>
        <taxon>Analgoidea</taxon>
        <taxon>Pyroglyphidae</taxon>
        <taxon>Pyroglyphinae</taxon>
        <taxon>Euroglyphus</taxon>
    </lineage>
</organism>
<proteinExistence type="predicted"/>
<evidence type="ECO:0000313" key="3">
    <source>
        <dbReference type="Proteomes" id="UP000194236"/>
    </source>
</evidence>
<evidence type="ECO:0000313" key="2">
    <source>
        <dbReference type="EMBL" id="OTF79221.1"/>
    </source>
</evidence>
<feature type="region of interest" description="Disordered" evidence="1">
    <location>
        <begin position="1"/>
        <end position="106"/>
    </location>
</feature>
<accession>A0A1Y3BE69</accession>
<keyword evidence="3" id="KW-1185">Reference proteome</keyword>
<name>A0A1Y3BE69_EURMA</name>
<evidence type="ECO:0000256" key="1">
    <source>
        <dbReference type="SAM" id="MobiDB-lite"/>
    </source>
</evidence>
<sequence length="106" mass="11958">MSYRGRSRARSGFRAMISSSRQSPAPQEREGTIEPKEEEIRSELSELSIRGDAYRSSSRRDDDDTRSSRGSEPRTGYGDRSDERERGSGRGSGYGDRSDERERGFG</sequence>
<comment type="caution">
    <text evidence="2">The sequence shown here is derived from an EMBL/GenBank/DDBJ whole genome shotgun (WGS) entry which is preliminary data.</text>
</comment>
<feature type="compositionally biased region" description="Basic and acidic residues" evidence="1">
    <location>
        <begin position="27"/>
        <end position="44"/>
    </location>
</feature>
<feature type="compositionally biased region" description="Basic and acidic residues" evidence="1">
    <location>
        <begin position="96"/>
        <end position="106"/>
    </location>
</feature>
<gene>
    <name evidence="2" type="ORF">BLA29_013059</name>
</gene>
<feature type="compositionally biased region" description="Basic and acidic residues" evidence="1">
    <location>
        <begin position="58"/>
        <end position="88"/>
    </location>
</feature>
<protein>
    <submittedName>
        <fullName evidence="2">Uncharacterized protein</fullName>
    </submittedName>
</protein>
<reference evidence="2 3" key="1">
    <citation type="submission" date="2017-03" db="EMBL/GenBank/DDBJ databases">
        <title>Genome Survey of Euroglyphus maynei.</title>
        <authorList>
            <person name="Arlian L.G."/>
            <person name="Morgan M.S."/>
            <person name="Rider S.D."/>
        </authorList>
    </citation>
    <scope>NUCLEOTIDE SEQUENCE [LARGE SCALE GENOMIC DNA]</scope>
    <source>
        <strain evidence="2">Arlian Lab</strain>
        <tissue evidence="2">Whole body</tissue>
    </source>
</reference>
<feature type="non-terminal residue" evidence="2">
    <location>
        <position position="106"/>
    </location>
</feature>